<keyword evidence="2" id="KW-0812">Transmembrane</keyword>
<name>A0A7S2XTS3_9STRA</name>
<dbReference type="PANTHER" id="PTHR48081:SF33">
    <property type="entry name" value="KYNURENINE FORMAMIDASE"/>
    <property type="match status" value="1"/>
</dbReference>
<evidence type="ECO:0000313" key="4">
    <source>
        <dbReference type="EMBL" id="CAD9826824.1"/>
    </source>
</evidence>
<dbReference type="EMBL" id="HBHQ01027551">
    <property type="protein sequence ID" value="CAD9826824.1"/>
    <property type="molecule type" value="Transcribed_RNA"/>
</dbReference>
<keyword evidence="2" id="KW-1133">Transmembrane helix</keyword>
<evidence type="ECO:0000256" key="1">
    <source>
        <dbReference type="ARBA" id="ARBA00022801"/>
    </source>
</evidence>
<dbReference type="AlphaFoldDB" id="A0A7S2XTS3"/>
<dbReference type="InterPro" id="IPR029058">
    <property type="entry name" value="AB_hydrolase_fold"/>
</dbReference>
<dbReference type="PANTHER" id="PTHR48081">
    <property type="entry name" value="AB HYDROLASE SUPERFAMILY PROTEIN C4A8.06C"/>
    <property type="match status" value="1"/>
</dbReference>
<keyword evidence="2" id="KW-0472">Membrane</keyword>
<dbReference type="SUPFAM" id="SSF53474">
    <property type="entry name" value="alpha/beta-Hydrolases"/>
    <property type="match status" value="1"/>
</dbReference>
<dbReference type="GO" id="GO:0016787">
    <property type="term" value="F:hydrolase activity"/>
    <property type="evidence" value="ECO:0007669"/>
    <property type="project" value="UniProtKB-KW"/>
</dbReference>
<dbReference type="Pfam" id="PF20434">
    <property type="entry name" value="BD-FAE"/>
    <property type="match status" value="1"/>
</dbReference>
<accession>A0A7S2XTS3</accession>
<proteinExistence type="predicted"/>
<gene>
    <name evidence="4" type="ORF">ASEP1449_LOCUS18658</name>
</gene>
<sequence>MGHESPQDIIPFKNSPENRKAHPYSLERAKGVLGFLLISQFPGENILHSSLSMVGTSILSPEDPASEALLSSSTRSSCSEPLLQRTNNEDDLIWKSNKSFGVPVMIPSASTRLGSLYERGSSSRHVVKREFSLQYHTSLIVHEGWRLFWFLVHGTPSWVLKLVRLMAFVTSLLPAFFVFLWYYATCDRLAVPYKTGTNATSRHVLDVYGSCLTSPFVTNDSVSSSKPVVIFLTGGAWIIGYKMWGALLARALTPFGVLVIIPDYRNFPQTRIDGMIQDVDESIQWTFDNCRKLDISSFTSKILRIQVQSLFT</sequence>
<evidence type="ECO:0000259" key="3">
    <source>
        <dbReference type="Pfam" id="PF20434"/>
    </source>
</evidence>
<evidence type="ECO:0000256" key="2">
    <source>
        <dbReference type="SAM" id="Phobius"/>
    </source>
</evidence>
<feature type="domain" description="BD-FAE-like" evidence="3">
    <location>
        <begin position="222"/>
        <end position="296"/>
    </location>
</feature>
<keyword evidence="1" id="KW-0378">Hydrolase</keyword>
<dbReference type="InterPro" id="IPR050300">
    <property type="entry name" value="GDXG_lipolytic_enzyme"/>
</dbReference>
<dbReference type="Gene3D" id="3.40.50.1820">
    <property type="entry name" value="alpha/beta hydrolase"/>
    <property type="match status" value="1"/>
</dbReference>
<reference evidence="4" key="1">
    <citation type="submission" date="2021-01" db="EMBL/GenBank/DDBJ databases">
        <authorList>
            <person name="Corre E."/>
            <person name="Pelletier E."/>
            <person name="Niang G."/>
            <person name="Scheremetjew M."/>
            <person name="Finn R."/>
            <person name="Kale V."/>
            <person name="Holt S."/>
            <person name="Cochrane G."/>
            <person name="Meng A."/>
            <person name="Brown T."/>
            <person name="Cohen L."/>
        </authorList>
    </citation>
    <scope>NUCLEOTIDE SEQUENCE</scope>
    <source>
        <strain evidence="4">CCMP2084</strain>
    </source>
</reference>
<protein>
    <recommendedName>
        <fullName evidence="3">BD-FAE-like domain-containing protein</fullName>
    </recommendedName>
</protein>
<dbReference type="InterPro" id="IPR049492">
    <property type="entry name" value="BD-FAE-like_dom"/>
</dbReference>
<feature type="transmembrane region" description="Helical" evidence="2">
    <location>
        <begin position="165"/>
        <end position="184"/>
    </location>
</feature>
<organism evidence="4">
    <name type="scientific">Attheya septentrionalis</name>
    <dbReference type="NCBI Taxonomy" id="420275"/>
    <lineage>
        <taxon>Eukaryota</taxon>
        <taxon>Sar</taxon>
        <taxon>Stramenopiles</taxon>
        <taxon>Ochrophyta</taxon>
        <taxon>Bacillariophyta</taxon>
        <taxon>Coscinodiscophyceae</taxon>
        <taxon>Chaetocerotophycidae</taxon>
        <taxon>Chaetocerotales</taxon>
        <taxon>Attheyaceae</taxon>
        <taxon>Attheya</taxon>
    </lineage>
</organism>